<dbReference type="EMBL" id="GBXM01063596">
    <property type="protein sequence ID" value="JAH44981.1"/>
    <property type="molecule type" value="Transcribed_RNA"/>
</dbReference>
<reference evidence="1" key="1">
    <citation type="submission" date="2014-11" db="EMBL/GenBank/DDBJ databases">
        <authorList>
            <person name="Amaro Gonzalez C."/>
        </authorList>
    </citation>
    <scope>NUCLEOTIDE SEQUENCE</scope>
</reference>
<protein>
    <submittedName>
        <fullName evidence="1">Uncharacterized protein</fullName>
    </submittedName>
</protein>
<sequence length="17" mass="2035">MMRENKFEAPLLTLTQL</sequence>
<proteinExistence type="predicted"/>
<evidence type="ECO:0000313" key="1">
    <source>
        <dbReference type="EMBL" id="JAH44981.1"/>
    </source>
</evidence>
<dbReference type="AlphaFoldDB" id="A0A0E9SUK6"/>
<reference evidence="1" key="2">
    <citation type="journal article" date="2015" name="Fish Shellfish Immunol.">
        <title>Early steps in the European eel (Anguilla anguilla)-Vibrio vulnificus interaction in the gills: Role of the RtxA13 toxin.</title>
        <authorList>
            <person name="Callol A."/>
            <person name="Pajuelo D."/>
            <person name="Ebbesson L."/>
            <person name="Teles M."/>
            <person name="MacKenzie S."/>
            <person name="Amaro C."/>
        </authorList>
    </citation>
    <scope>NUCLEOTIDE SEQUENCE</scope>
</reference>
<organism evidence="1">
    <name type="scientific">Anguilla anguilla</name>
    <name type="common">European freshwater eel</name>
    <name type="synonym">Muraena anguilla</name>
    <dbReference type="NCBI Taxonomy" id="7936"/>
    <lineage>
        <taxon>Eukaryota</taxon>
        <taxon>Metazoa</taxon>
        <taxon>Chordata</taxon>
        <taxon>Craniata</taxon>
        <taxon>Vertebrata</taxon>
        <taxon>Euteleostomi</taxon>
        <taxon>Actinopterygii</taxon>
        <taxon>Neopterygii</taxon>
        <taxon>Teleostei</taxon>
        <taxon>Anguilliformes</taxon>
        <taxon>Anguillidae</taxon>
        <taxon>Anguilla</taxon>
    </lineage>
</organism>
<accession>A0A0E9SUK6</accession>
<name>A0A0E9SUK6_ANGAN</name>